<dbReference type="PANTHER" id="PTHR43333:SF1">
    <property type="entry name" value="D-ISOMER SPECIFIC 2-HYDROXYACID DEHYDROGENASE NAD-BINDING DOMAIN-CONTAINING PROTEIN"/>
    <property type="match status" value="1"/>
</dbReference>
<dbReference type="Pfam" id="PF02826">
    <property type="entry name" value="2-Hacid_dh_C"/>
    <property type="match status" value="1"/>
</dbReference>
<dbReference type="Proteomes" id="UP000288812">
    <property type="component" value="Unassembled WGS sequence"/>
</dbReference>
<dbReference type="SUPFAM" id="SSF51735">
    <property type="entry name" value="NAD(P)-binding Rossmann-fold domains"/>
    <property type="match status" value="1"/>
</dbReference>
<dbReference type="GO" id="GO:0016491">
    <property type="term" value="F:oxidoreductase activity"/>
    <property type="evidence" value="ECO:0007669"/>
    <property type="project" value="UniProtKB-KW"/>
</dbReference>
<evidence type="ECO:0000256" key="2">
    <source>
        <dbReference type="ARBA" id="ARBA00023027"/>
    </source>
</evidence>
<comment type="caution">
    <text evidence="4">The sequence shown here is derived from an EMBL/GenBank/DDBJ whole genome shotgun (WGS) entry which is preliminary data.</text>
</comment>
<dbReference type="GO" id="GO:0051287">
    <property type="term" value="F:NAD binding"/>
    <property type="evidence" value="ECO:0007669"/>
    <property type="project" value="InterPro"/>
</dbReference>
<reference evidence="4 5" key="1">
    <citation type="submission" date="2018-11" db="EMBL/GenBank/DDBJ databases">
        <title>Genome sequencing and assembly of Anaerosphaera sp. nov., GS7-6-2.</title>
        <authorList>
            <person name="Rettenmaier R."/>
            <person name="Liebl W."/>
            <person name="Zverlov V."/>
        </authorList>
    </citation>
    <scope>NUCLEOTIDE SEQUENCE [LARGE SCALE GENOMIC DNA]</scope>
    <source>
        <strain evidence="4 5">GS7-6-2</strain>
    </source>
</reference>
<keyword evidence="2" id="KW-0520">NAD</keyword>
<name>A0A437SA28_9FIRM</name>
<dbReference type="InterPro" id="IPR036291">
    <property type="entry name" value="NAD(P)-bd_dom_sf"/>
</dbReference>
<accession>A0A437SA28</accession>
<organism evidence="4 5">
    <name type="scientific">Anaerosphaera multitolerans</name>
    <dbReference type="NCBI Taxonomy" id="2487351"/>
    <lineage>
        <taxon>Bacteria</taxon>
        <taxon>Bacillati</taxon>
        <taxon>Bacillota</taxon>
        <taxon>Tissierellia</taxon>
        <taxon>Tissierellales</taxon>
        <taxon>Peptoniphilaceae</taxon>
        <taxon>Anaerosphaera</taxon>
    </lineage>
</organism>
<keyword evidence="5" id="KW-1185">Reference proteome</keyword>
<evidence type="ECO:0000256" key="1">
    <source>
        <dbReference type="ARBA" id="ARBA00023002"/>
    </source>
</evidence>
<protein>
    <recommendedName>
        <fullName evidence="3">D-isomer specific 2-hydroxyacid dehydrogenase NAD-binding domain-containing protein</fullName>
    </recommendedName>
</protein>
<dbReference type="Gene3D" id="3.40.50.720">
    <property type="entry name" value="NAD(P)-binding Rossmann-like Domain"/>
    <property type="match status" value="2"/>
</dbReference>
<evidence type="ECO:0000313" key="5">
    <source>
        <dbReference type="Proteomes" id="UP000288812"/>
    </source>
</evidence>
<dbReference type="InterPro" id="IPR006140">
    <property type="entry name" value="D-isomer_DH_NAD-bd"/>
</dbReference>
<dbReference type="OrthoDB" id="9805416at2"/>
<gene>
    <name evidence="4" type="ORF">EF514_00125</name>
</gene>
<evidence type="ECO:0000259" key="3">
    <source>
        <dbReference type="Pfam" id="PF02826"/>
    </source>
</evidence>
<dbReference type="PANTHER" id="PTHR43333">
    <property type="entry name" value="2-HACID_DH_C DOMAIN-CONTAINING PROTEIN"/>
    <property type="match status" value="1"/>
</dbReference>
<evidence type="ECO:0000313" key="4">
    <source>
        <dbReference type="EMBL" id="RVU55658.1"/>
    </source>
</evidence>
<dbReference type="AlphaFoldDB" id="A0A437SA28"/>
<sequence length="155" mass="17502">MEIVGFNTKGRDEDYFDYCVDENGVDEELAKADFIVVTLPSTESTYGFLNEEKFKKVKDGAALANVSRGSVIDEEALVKALKNGKLSGAALDVFEVEPLPKENPLWEMENVYITPHISYTSEDMDSRVMRTVILNLKNLKEKRPLINVVDFKKGY</sequence>
<keyword evidence="1" id="KW-0560">Oxidoreductase</keyword>
<proteinExistence type="predicted"/>
<dbReference type="EMBL" id="RLIH01000001">
    <property type="protein sequence ID" value="RVU55658.1"/>
    <property type="molecule type" value="Genomic_DNA"/>
</dbReference>
<feature type="domain" description="D-isomer specific 2-hydroxyacid dehydrogenase NAD-binding" evidence="3">
    <location>
        <begin position="1"/>
        <end position="118"/>
    </location>
</feature>